<dbReference type="AlphaFoldDB" id="A0A1I0Q0C8"/>
<evidence type="ECO:0000256" key="1">
    <source>
        <dbReference type="SAM" id="MobiDB-lite"/>
    </source>
</evidence>
<dbReference type="RefSeq" id="WP_089669359.1">
    <property type="nucleotide sequence ID" value="NZ_FOJA01000001.1"/>
</dbReference>
<dbReference type="PROSITE" id="PS51257">
    <property type="entry name" value="PROKAR_LIPOPROTEIN"/>
    <property type="match status" value="1"/>
</dbReference>
<evidence type="ECO:0000313" key="3">
    <source>
        <dbReference type="Proteomes" id="UP000198518"/>
    </source>
</evidence>
<dbReference type="OrthoDB" id="28720at2157"/>
<dbReference type="SUPFAM" id="SSF49777">
    <property type="entry name" value="PEBP-like"/>
    <property type="match status" value="1"/>
</dbReference>
<dbReference type="NCBIfam" id="TIGR00481">
    <property type="entry name" value="YbhB/YbcL family Raf kinase inhibitor-like protein"/>
    <property type="match status" value="1"/>
</dbReference>
<dbReference type="Gene3D" id="3.90.280.10">
    <property type="entry name" value="PEBP-like"/>
    <property type="match status" value="1"/>
</dbReference>
<dbReference type="InterPro" id="IPR036610">
    <property type="entry name" value="PEBP-like_sf"/>
</dbReference>
<feature type="region of interest" description="Disordered" evidence="1">
    <location>
        <begin position="29"/>
        <end position="102"/>
    </location>
</feature>
<reference evidence="2 3" key="1">
    <citation type="submission" date="2016-10" db="EMBL/GenBank/DDBJ databases">
        <authorList>
            <person name="de Groot N.N."/>
        </authorList>
    </citation>
    <scope>NUCLEOTIDE SEQUENCE [LARGE SCALE GENOMIC DNA]</scope>
    <source>
        <strain evidence="2 3">CGMCC 1.5337</strain>
    </source>
</reference>
<gene>
    <name evidence="2" type="ORF">SAMN04487945_2120</name>
</gene>
<evidence type="ECO:0000313" key="2">
    <source>
        <dbReference type="EMBL" id="SEW19945.1"/>
    </source>
</evidence>
<name>A0A1I0Q0C8_9EURY</name>
<dbReference type="Proteomes" id="UP000198518">
    <property type="component" value="Unassembled WGS sequence"/>
</dbReference>
<dbReference type="InterPro" id="IPR005247">
    <property type="entry name" value="YbhB_YbcL/LppC-like"/>
</dbReference>
<dbReference type="InterPro" id="IPR008914">
    <property type="entry name" value="PEBP"/>
</dbReference>
<sequence>MANRSTRRYVLSVAGSAAVVLAAGCSDLGGYTGGGDGGDTAPKSTTNTGENSDEATEENPVVGDAEQVGDLALSSPAFDDGQPIPRTYGRDDADVNPPLSVSGVPDGAETLVLVVDDPDAVEPAGEVWLHWLVWNVPATRTEIPEDWTPEQATEGVNDFGERGYGGPAPPDGEHKYRFKLYALDTSLDIPTDASKRDVGDAMRDHVLASTQLVGMYAP</sequence>
<accession>A0A1I0Q0C8</accession>
<proteinExistence type="predicted"/>
<protein>
    <submittedName>
        <fullName evidence="2">Phospholipid-binding protein, PBP family</fullName>
    </submittedName>
</protein>
<organism evidence="2 3">
    <name type="scientific">Halobacterium jilantaiense</name>
    <dbReference type="NCBI Taxonomy" id="355548"/>
    <lineage>
        <taxon>Archaea</taxon>
        <taxon>Methanobacteriati</taxon>
        <taxon>Methanobacteriota</taxon>
        <taxon>Stenosarchaea group</taxon>
        <taxon>Halobacteria</taxon>
        <taxon>Halobacteriales</taxon>
        <taxon>Halobacteriaceae</taxon>
        <taxon>Halobacterium</taxon>
    </lineage>
</organism>
<dbReference type="EMBL" id="FOJA01000001">
    <property type="protein sequence ID" value="SEW19945.1"/>
    <property type="molecule type" value="Genomic_DNA"/>
</dbReference>
<dbReference type="PANTHER" id="PTHR30289:SF1">
    <property type="entry name" value="PEBP (PHOSPHATIDYLETHANOLAMINE-BINDING PROTEIN) FAMILY PROTEIN"/>
    <property type="match status" value="1"/>
</dbReference>
<keyword evidence="3" id="KW-1185">Reference proteome</keyword>
<dbReference type="Pfam" id="PF01161">
    <property type="entry name" value="PBP"/>
    <property type="match status" value="1"/>
</dbReference>
<dbReference type="CDD" id="cd00865">
    <property type="entry name" value="PEBP_bact_arch"/>
    <property type="match status" value="1"/>
</dbReference>
<dbReference type="PANTHER" id="PTHR30289">
    <property type="entry name" value="UNCHARACTERIZED PROTEIN YBCL-RELATED"/>
    <property type="match status" value="1"/>
</dbReference>
<dbReference type="STRING" id="355548.SAMN04487945_2120"/>